<dbReference type="Pfam" id="PF13401">
    <property type="entry name" value="AAA_22"/>
    <property type="match status" value="1"/>
</dbReference>
<organism evidence="3 4">
    <name type="scientific">Gallibacterium anatis</name>
    <dbReference type="NCBI Taxonomy" id="750"/>
    <lineage>
        <taxon>Bacteria</taxon>
        <taxon>Pseudomonadati</taxon>
        <taxon>Pseudomonadota</taxon>
        <taxon>Gammaproteobacteria</taxon>
        <taxon>Pasteurellales</taxon>
        <taxon>Pasteurellaceae</taxon>
        <taxon>Gallibacterium</taxon>
    </lineage>
</organism>
<dbReference type="Pfam" id="PF09077">
    <property type="entry name" value="Phage-MuB_C"/>
    <property type="match status" value="1"/>
</dbReference>
<dbReference type="InterPro" id="IPR052026">
    <property type="entry name" value="ExeA_AAA_ATPase_DNA-bind"/>
</dbReference>
<dbReference type="Gene3D" id="3.40.50.300">
    <property type="entry name" value="P-loop containing nucleotide triphosphate hydrolases"/>
    <property type="match status" value="1"/>
</dbReference>
<dbReference type="InterPro" id="IPR027417">
    <property type="entry name" value="P-loop_NTPase"/>
</dbReference>
<dbReference type="InterPro" id="IPR001387">
    <property type="entry name" value="Cro/C1-type_HTH"/>
</dbReference>
<dbReference type="InterPro" id="IPR010982">
    <property type="entry name" value="Lambda_DNA-bd_dom_sf"/>
</dbReference>
<dbReference type="InterPro" id="IPR036733">
    <property type="entry name" value="B_transposit_C_sf"/>
</dbReference>
<dbReference type="PANTHER" id="PTHR35894">
    <property type="entry name" value="GENERAL SECRETION PATHWAY PROTEIN A-RELATED"/>
    <property type="match status" value="1"/>
</dbReference>
<dbReference type="InterPro" id="IPR049945">
    <property type="entry name" value="AAA_22"/>
</dbReference>
<dbReference type="Gene3D" id="1.10.260.40">
    <property type="entry name" value="lambda repressor-like DNA-binding domains"/>
    <property type="match status" value="1"/>
</dbReference>
<dbReference type="GeneID" id="77263729"/>
<feature type="domain" description="B transposition protein C-terminal" evidence="1">
    <location>
        <begin position="223"/>
        <end position="302"/>
    </location>
</feature>
<reference evidence="3 4" key="1">
    <citation type="submission" date="2018-06" db="EMBL/GenBank/DDBJ databases">
        <authorList>
            <consortium name="Pathogen Informatics"/>
            <person name="Doyle S."/>
        </authorList>
    </citation>
    <scope>NUCLEOTIDE SEQUENCE [LARGE SCALE GENOMIC DNA]</scope>
    <source>
        <strain evidence="3 4">NCTC11413</strain>
    </source>
</reference>
<dbReference type="Proteomes" id="UP000254232">
    <property type="component" value="Unassembled WGS sequence"/>
</dbReference>
<dbReference type="AlphaFoldDB" id="A0A377H6L3"/>
<dbReference type="CDD" id="cd00093">
    <property type="entry name" value="HTH_XRE"/>
    <property type="match status" value="1"/>
</dbReference>
<dbReference type="RefSeq" id="WP_018346186.1">
    <property type="nucleotide sequence ID" value="NZ_UGGZ01000001.1"/>
</dbReference>
<dbReference type="EMBL" id="UGGZ01000001">
    <property type="protein sequence ID" value="STO38142.1"/>
    <property type="molecule type" value="Genomic_DNA"/>
</dbReference>
<accession>A0A377H6L3</accession>
<dbReference type="PANTHER" id="PTHR35894:SF5">
    <property type="entry name" value="MU-LIKE PROPHAGE FLUMU DNA TRANSPOSITION PROTEIN B"/>
    <property type="match status" value="1"/>
</dbReference>
<evidence type="ECO:0000259" key="2">
    <source>
        <dbReference type="Pfam" id="PF13401"/>
    </source>
</evidence>
<name>A0A377H6L3_9PAST</name>
<dbReference type="GO" id="GO:0003677">
    <property type="term" value="F:DNA binding"/>
    <property type="evidence" value="ECO:0007669"/>
    <property type="project" value="InterPro"/>
</dbReference>
<dbReference type="Gene3D" id="1.10.1180.10">
    <property type="entry name" value="B transposition protein, C-terminal domain"/>
    <property type="match status" value="1"/>
</dbReference>
<evidence type="ECO:0000259" key="1">
    <source>
        <dbReference type="Pfam" id="PF09077"/>
    </source>
</evidence>
<dbReference type="GO" id="GO:0006313">
    <property type="term" value="P:DNA transposition"/>
    <property type="evidence" value="ECO:0007669"/>
    <property type="project" value="InterPro"/>
</dbReference>
<dbReference type="SUPFAM" id="SSF52540">
    <property type="entry name" value="P-loop containing nucleoside triphosphate hydrolases"/>
    <property type="match status" value="1"/>
</dbReference>
<dbReference type="InterPro" id="IPR009084">
    <property type="entry name" value="B_transpositn_C"/>
</dbReference>
<dbReference type="GO" id="GO:0016887">
    <property type="term" value="F:ATP hydrolysis activity"/>
    <property type="evidence" value="ECO:0007669"/>
    <property type="project" value="InterPro"/>
</dbReference>
<evidence type="ECO:0000313" key="4">
    <source>
        <dbReference type="Proteomes" id="UP000254232"/>
    </source>
</evidence>
<feature type="domain" description="ORC1/DEAH AAA+ ATPase" evidence="2">
    <location>
        <begin position="93"/>
        <end position="207"/>
    </location>
</feature>
<proteinExistence type="predicted"/>
<evidence type="ECO:0000313" key="3">
    <source>
        <dbReference type="EMBL" id="STO38142.1"/>
    </source>
</evidence>
<sequence length="307" mass="33414">MNAIIEQIKLLIENGQITQRELAQQAGISTASLSTYLKGSYAGNVSNITQALQNWLDTQAKKTTVFVEAPHFIEIPTAKKVFAALDMAKILPTMVTVYGASGVGKTKACQEYKKSNKNVWMITASPARATLSTILYELALELGINDAPRRKDRLSRMITKKLSGTQGLVIIDESDHLPYDALEEIRIIQEEAEVGFALIGNDKVYTRIQGGVNQAHEYARLWSRIGNHCGLKASTKGDIKAIASAWGLDINDKDLMTVLFDIGGKAGGLRALTQYLRLAGMTAKGQGTAMTLDLILQAKQQMTGGVQ</sequence>
<dbReference type="SUPFAM" id="SSF47413">
    <property type="entry name" value="lambda repressor-like DNA-binding domains"/>
    <property type="match status" value="1"/>
</dbReference>
<dbReference type="SUPFAM" id="SSF47681">
    <property type="entry name" value="C-terminal domain of B transposition protein"/>
    <property type="match status" value="1"/>
</dbReference>
<dbReference type="Pfam" id="PF13412">
    <property type="entry name" value="HTH_24"/>
    <property type="match status" value="1"/>
</dbReference>
<gene>
    <name evidence="3" type="ORF">NCTC11413_01267</name>
</gene>
<protein>
    <submittedName>
        <fullName evidence="3">Mu B transposition protein, C terminal</fullName>
    </submittedName>
</protein>